<keyword evidence="8" id="KW-0688">Ribosomal frameshifting</keyword>
<name>A0A9Q0MK73_BLOTA</name>
<dbReference type="InterPro" id="IPR036236">
    <property type="entry name" value="Znf_C2H2_sf"/>
</dbReference>
<evidence type="ECO:0000256" key="9">
    <source>
        <dbReference type="ARBA" id="ARBA00022884"/>
    </source>
</evidence>
<comment type="function">
    <text evidence="14">Involved in pre-mRNA splicing as component of the spliceosome. Required for the assembly of the U4/U5/U6 tri-snRNP complex, one of the building blocks of the spliceosome.</text>
</comment>
<organism evidence="20 21">
    <name type="scientific">Blomia tropicalis</name>
    <name type="common">Mite</name>
    <dbReference type="NCBI Taxonomy" id="40697"/>
    <lineage>
        <taxon>Eukaryota</taxon>
        <taxon>Metazoa</taxon>
        <taxon>Ecdysozoa</taxon>
        <taxon>Arthropoda</taxon>
        <taxon>Chelicerata</taxon>
        <taxon>Arachnida</taxon>
        <taxon>Acari</taxon>
        <taxon>Acariformes</taxon>
        <taxon>Sarcoptiformes</taxon>
        <taxon>Astigmata</taxon>
        <taxon>Glycyphagoidea</taxon>
        <taxon>Echimyopodidae</taxon>
        <taxon>Blomia</taxon>
    </lineage>
</organism>
<keyword evidence="21" id="KW-1185">Reference proteome</keyword>
<dbReference type="AlphaFoldDB" id="A0A9Q0MK73"/>
<evidence type="ECO:0000313" key="21">
    <source>
        <dbReference type="Proteomes" id="UP001142055"/>
    </source>
</evidence>
<comment type="subcellular location">
    <subcellularLocation>
        <location evidence="1">Nucleus</location>
    </subcellularLocation>
</comment>
<feature type="domain" description="Nop" evidence="19">
    <location>
        <begin position="803"/>
        <end position="921"/>
    </location>
</feature>
<dbReference type="InterPro" id="IPR002687">
    <property type="entry name" value="Nop_dom"/>
</dbReference>
<dbReference type="Gene3D" id="1.10.287.4070">
    <property type="match status" value="1"/>
</dbReference>
<dbReference type="InterPro" id="IPR019175">
    <property type="entry name" value="Prp31_C"/>
</dbReference>
<keyword evidence="6" id="KW-0507">mRNA processing</keyword>
<dbReference type="InterPro" id="IPR013087">
    <property type="entry name" value="Znf_C2H2_type"/>
</dbReference>
<dbReference type="InterPro" id="IPR012976">
    <property type="entry name" value="NOSIC"/>
</dbReference>
<keyword evidence="12" id="KW-0687">Ribonucleoprotein</keyword>
<evidence type="ECO:0000256" key="2">
    <source>
        <dbReference type="ARBA" id="ARBA00005572"/>
    </source>
</evidence>
<dbReference type="InterPro" id="IPR016181">
    <property type="entry name" value="Acyl_CoA_acyltransferase"/>
</dbReference>
<dbReference type="FunFam" id="1.10.287.4070:FF:000003">
    <property type="entry name" value="U4/U6 small nuclear ribonucleoprotein PRP31"/>
    <property type="match status" value="1"/>
</dbReference>
<comment type="similarity">
    <text evidence="2">Belongs to the PRP31 family.</text>
</comment>
<evidence type="ECO:0000259" key="18">
    <source>
        <dbReference type="PROSITE" id="PS50157"/>
    </source>
</evidence>
<evidence type="ECO:0000256" key="15">
    <source>
        <dbReference type="PROSITE-ProRule" id="PRU00042"/>
    </source>
</evidence>
<dbReference type="PROSITE" id="PS50157">
    <property type="entry name" value="ZINC_FINGER_C2H2_2"/>
    <property type="match status" value="3"/>
</dbReference>
<reference evidence="20" key="1">
    <citation type="submission" date="2022-12" db="EMBL/GenBank/DDBJ databases">
        <title>Genome assemblies of Blomia tropicalis.</title>
        <authorList>
            <person name="Cui Y."/>
        </authorList>
    </citation>
    <scope>NUCLEOTIDE SEQUENCE</scope>
    <source>
        <tissue evidence="20">Adult mites</tissue>
    </source>
</reference>
<dbReference type="SUPFAM" id="SSF89124">
    <property type="entry name" value="Nop domain"/>
    <property type="match status" value="1"/>
</dbReference>
<comment type="subunit">
    <text evidence="4">Interacts with ODC1 and thereby sterically blocks ODC homodimerization.</text>
</comment>
<dbReference type="SUPFAM" id="SSF55729">
    <property type="entry name" value="Acyl-CoA N-acyltransferases (Nat)"/>
    <property type="match status" value="1"/>
</dbReference>
<dbReference type="InterPro" id="IPR042239">
    <property type="entry name" value="Nop_C"/>
</dbReference>
<dbReference type="Gene3D" id="1.10.246.90">
    <property type="entry name" value="Nop domain"/>
    <property type="match status" value="1"/>
</dbReference>
<feature type="compositionally biased region" description="Polar residues" evidence="17">
    <location>
        <begin position="607"/>
        <end position="632"/>
    </location>
</feature>
<keyword evidence="16" id="KW-0175">Coiled coil</keyword>
<evidence type="ECO:0000256" key="5">
    <source>
        <dbReference type="ARBA" id="ARBA00013538"/>
    </source>
</evidence>
<feature type="region of interest" description="Disordered" evidence="17">
    <location>
        <begin position="922"/>
        <end position="947"/>
    </location>
</feature>
<evidence type="ECO:0000256" key="8">
    <source>
        <dbReference type="ARBA" id="ARBA00022758"/>
    </source>
</evidence>
<evidence type="ECO:0000256" key="11">
    <source>
        <dbReference type="ARBA" id="ARBA00023242"/>
    </source>
</evidence>
<comment type="caution">
    <text evidence="20">The sequence shown here is derived from an EMBL/GenBank/DDBJ whole genome shotgun (WGS) entry which is preliminary data.</text>
</comment>
<dbReference type="SUPFAM" id="SSF57667">
    <property type="entry name" value="beta-beta-alpha zinc fingers"/>
    <property type="match status" value="1"/>
</dbReference>
<evidence type="ECO:0000256" key="1">
    <source>
        <dbReference type="ARBA" id="ARBA00004123"/>
    </source>
</evidence>
<dbReference type="Gene3D" id="3.40.630.60">
    <property type="match status" value="1"/>
</dbReference>
<keyword evidence="11" id="KW-0539">Nucleus</keyword>
<feature type="domain" description="C2H2-type" evidence="18">
    <location>
        <begin position="285"/>
        <end position="311"/>
    </location>
</feature>
<dbReference type="Proteomes" id="UP001142055">
    <property type="component" value="Chromosome 1"/>
</dbReference>
<dbReference type="FunFam" id="1.10.246.90:FF:000002">
    <property type="entry name" value="U4/U6 small nuclear ribonucleoprotein Prp31"/>
    <property type="match status" value="1"/>
</dbReference>
<keyword evidence="15" id="KW-0862">Zinc</keyword>
<evidence type="ECO:0000256" key="4">
    <source>
        <dbReference type="ARBA" id="ARBA00011836"/>
    </source>
</evidence>
<dbReference type="PANTHER" id="PTHR13904:SF0">
    <property type="entry name" value="U4_U6 SMALL NUCLEAR RIBONUCLEOPROTEIN PRP31"/>
    <property type="match status" value="1"/>
</dbReference>
<protein>
    <recommendedName>
        <fullName evidence="5">U4/U6 small nuclear ribonucleoprotein Prp31</fullName>
    </recommendedName>
    <alternativeName>
        <fullName evidence="13">Pre-mRNA-processing factor 31</fullName>
    </alternativeName>
</protein>
<feature type="region of interest" description="Disordered" evidence="17">
    <location>
        <begin position="602"/>
        <end position="632"/>
    </location>
</feature>
<dbReference type="GO" id="GO:0005687">
    <property type="term" value="C:U4 snRNP"/>
    <property type="evidence" value="ECO:0007669"/>
    <property type="project" value="TreeGrafter"/>
</dbReference>
<dbReference type="InterPro" id="IPR027105">
    <property type="entry name" value="Prp31"/>
</dbReference>
<feature type="coiled-coil region" evidence="16">
    <location>
        <begin position="103"/>
        <end position="130"/>
    </location>
</feature>
<dbReference type="InterPro" id="IPR002993">
    <property type="entry name" value="ODC_AZ"/>
</dbReference>
<dbReference type="Gene3D" id="3.30.160.60">
    <property type="entry name" value="Classic Zinc Finger"/>
    <property type="match status" value="2"/>
</dbReference>
<dbReference type="Pfam" id="PF01798">
    <property type="entry name" value="Nop"/>
    <property type="match status" value="1"/>
</dbReference>
<evidence type="ECO:0000256" key="13">
    <source>
        <dbReference type="ARBA" id="ARBA00030766"/>
    </source>
</evidence>
<dbReference type="PROSITE" id="PS00028">
    <property type="entry name" value="ZINC_FINGER_C2H2_1"/>
    <property type="match status" value="1"/>
</dbReference>
<dbReference type="GO" id="GO:0000244">
    <property type="term" value="P:spliceosomal tri-snRNP complex assembly"/>
    <property type="evidence" value="ECO:0007669"/>
    <property type="project" value="InterPro"/>
</dbReference>
<feature type="domain" description="C2H2-type" evidence="18">
    <location>
        <begin position="312"/>
        <end position="342"/>
    </location>
</feature>
<evidence type="ECO:0000256" key="14">
    <source>
        <dbReference type="ARBA" id="ARBA00045397"/>
    </source>
</evidence>
<keyword evidence="9" id="KW-0694">RNA-binding</keyword>
<dbReference type="EMBL" id="JAPWDV010000001">
    <property type="protein sequence ID" value="KAJ6225822.1"/>
    <property type="molecule type" value="Genomic_DNA"/>
</dbReference>
<dbReference type="GO" id="GO:0071011">
    <property type="term" value="C:precatalytic spliceosome"/>
    <property type="evidence" value="ECO:0007669"/>
    <property type="project" value="TreeGrafter"/>
</dbReference>
<dbReference type="GO" id="GO:0008073">
    <property type="term" value="F:ornithine decarboxylase inhibitor activity"/>
    <property type="evidence" value="ECO:0007669"/>
    <property type="project" value="InterPro"/>
</dbReference>
<dbReference type="GO" id="GO:0075523">
    <property type="term" value="P:viral translational frameshifting"/>
    <property type="evidence" value="ECO:0007669"/>
    <property type="project" value="UniProtKB-KW"/>
</dbReference>
<dbReference type="PROSITE" id="PS51358">
    <property type="entry name" value="NOP"/>
    <property type="match status" value="1"/>
</dbReference>
<dbReference type="SMART" id="SM00355">
    <property type="entry name" value="ZnF_C2H2"/>
    <property type="match status" value="3"/>
</dbReference>
<dbReference type="InterPro" id="IPR036070">
    <property type="entry name" value="Nop_dom_sf"/>
</dbReference>
<dbReference type="GO" id="GO:0046540">
    <property type="term" value="C:U4/U6 x U5 tri-snRNP complex"/>
    <property type="evidence" value="ECO:0007669"/>
    <property type="project" value="InterPro"/>
</dbReference>
<feature type="region of interest" description="Disordered" evidence="17">
    <location>
        <begin position="140"/>
        <end position="166"/>
    </location>
</feature>
<keyword evidence="10" id="KW-0508">mRNA splicing</keyword>
<evidence type="ECO:0000256" key="6">
    <source>
        <dbReference type="ARBA" id="ARBA00022664"/>
    </source>
</evidence>
<evidence type="ECO:0000256" key="7">
    <source>
        <dbReference type="ARBA" id="ARBA00022728"/>
    </source>
</evidence>
<evidence type="ECO:0000256" key="16">
    <source>
        <dbReference type="SAM" id="Coils"/>
    </source>
</evidence>
<keyword evidence="15" id="KW-0863">Zinc-finger</keyword>
<evidence type="ECO:0000256" key="17">
    <source>
        <dbReference type="SAM" id="MobiDB-lite"/>
    </source>
</evidence>
<accession>A0A9Q0MK73</accession>
<keyword evidence="15" id="KW-0479">Metal-binding</keyword>
<dbReference type="SMART" id="SM00931">
    <property type="entry name" value="NOSIC"/>
    <property type="match status" value="1"/>
</dbReference>
<sequence>MAATAEVATIITSMEHLEKRLLLSQNNKYKDLCKLLTERHIEILKYLNYLKINLEKYLTQDKGKCLDTNPIDGTNQNGSNIGDDTLQQLNVYLDDKTTFENNIGKYDKQVQQLTESIQSSQAQISDNEESRYKEQLKLLSTTVKPSPSSSTTSSTTSTKSTSRSNVNTTNATNLIIDFFPKFRCDYFNCSQEFASKSHLDAHLSDHHHKLHHHNVNLHHSTVVSHLHHQPENYVTETRQIYVPQVELEVIDYNNDSASPYSASNVDSNKNNIANNIKRGSSSHMSLCDYCGKYFNKHYIEAHKRTHTGDRPFKCSIDGCNRTFTQTSSRNFHEKRFHYSDHRKVNSNCHEQQQFNQMGMMQKHLQHSTLSNSVMMPSIDIAGIHHNKMDDNRHSIRKLKSKLNHTDHRNDISRGRHVCHHCDLQLNTHELEQQLKKEIMPALTSNLFELSIDLDNIECAPDVPYNEIALNRHSSSSSSILTVSEDDHHALVTSKFGSQTLPLPSVGELAKLSRQQAIKITLKITLLDSLTVQWESILFNEELFIRIPSNTSTDNSKEAFIALLEFAEEELYCKNVVVYFDKNKSNRTDELLADLEDDDVDLDDQYATEPNNDFNQLDDSPMDQSTSNSSKQYTSVRSLATLIDSDDLKRVMTEISKRQSNEVMFTKCQIDGPIESHPEYKLVVDANNMAVEIDNDISICNKFVRDKYAKRFPELDSLIPNALDYLMTVKELGNSLDKVKNNENLQFLTQATIMVVSVTASTTQGQQLSEEELNFITDACNIAIEINQCKLKIYQFVESRMAFIAPNLTVITGASIAAKLMGLAGGLTNLSKMPSCNLQSLGSTRKTLAGFSTTSIMPHTGLVYQSEIVQNTAPDFRKNAATYVANKCTLAARIDAAHSYPDGSMGREFRDKIERALDKRQEPPPVKFVKPLPAPIDQPQKRRGGKRVRKLKERLVITDLRKQANRLNFGDIEDDAYQNDLGFTTGQMGKSAHGRIRAPQIDEKTKVRISKTLQKSLQRQNQTFGGTTSVRKHVSGTASTIAFTPKQGLEINNPMAAEKKVNEANAKYFSNTSGFLSVKPKPQ</sequence>
<feature type="domain" description="C2H2-type" evidence="18">
    <location>
        <begin position="182"/>
        <end position="206"/>
    </location>
</feature>
<comment type="similarity">
    <text evidence="3">Belongs to the ODC antizyme family.</text>
</comment>
<gene>
    <name evidence="20" type="ORF">RDWZM_004367</name>
</gene>
<evidence type="ECO:0000256" key="3">
    <source>
        <dbReference type="ARBA" id="ARBA00008796"/>
    </source>
</evidence>
<dbReference type="PANTHER" id="PTHR13904">
    <property type="entry name" value="PRE-MRNA SPLICING FACTOR PRP31"/>
    <property type="match status" value="1"/>
</dbReference>
<proteinExistence type="inferred from homology"/>
<dbReference type="Pfam" id="PF02100">
    <property type="entry name" value="ODC_AZ"/>
    <property type="match status" value="1"/>
</dbReference>
<evidence type="ECO:0000313" key="20">
    <source>
        <dbReference type="EMBL" id="KAJ6225822.1"/>
    </source>
</evidence>
<evidence type="ECO:0000259" key="19">
    <source>
        <dbReference type="PROSITE" id="PS51358"/>
    </source>
</evidence>
<evidence type="ECO:0000256" key="10">
    <source>
        <dbReference type="ARBA" id="ARBA00023187"/>
    </source>
</evidence>
<evidence type="ECO:0000256" key="12">
    <source>
        <dbReference type="ARBA" id="ARBA00023274"/>
    </source>
</evidence>
<dbReference type="InterPro" id="IPR038581">
    <property type="entry name" value="ODC_AZ_sf"/>
</dbReference>
<dbReference type="Pfam" id="PF09785">
    <property type="entry name" value="Prp31_C"/>
    <property type="match status" value="1"/>
</dbReference>
<dbReference type="GO" id="GO:0008270">
    <property type="term" value="F:zinc ion binding"/>
    <property type="evidence" value="ECO:0007669"/>
    <property type="project" value="UniProtKB-KW"/>
</dbReference>
<keyword evidence="7" id="KW-0747">Spliceosome</keyword>
<dbReference type="GO" id="GO:0003723">
    <property type="term" value="F:RNA binding"/>
    <property type="evidence" value="ECO:0007669"/>
    <property type="project" value="UniProtKB-KW"/>
</dbReference>